<accession>A0A8J7SM86</accession>
<evidence type="ECO:0000256" key="2">
    <source>
        <dbReference type="ARBA" id="ARBA00023125"/>
    </source>
</evidence>
<evidence type="ECO:0000259" key="4">
    <source>
        <dbReference type="PROSITE" id="PS50943"/>
    </source>
</evidence>
<evidence type="ECO:0000313" key="5">
    <source>
        <dbReference type="EMBL" id="MBP5857253.1"/>
    </source>
</evidence>
<dbReference type="Gene3D" id="1.10.260.40">
    <property type="entry name" value="lambda repressor-like DNA-binding domains"/>
    <property type="match status" value="1"/>
</dbReference>
<dbReference type="InterPro" id="IPR015927">
    <property type="entry name" value="Peptidase_S24_S26A/B/C"/>
</dbReference>
<keyword evidence="3" id="KW-0804">Transcription</keyword>
<gene>
    <name evidence="5" type="ORF">KAJ83_09555</name>
</gene>
<dbReference type="InterPro" id="IPR001387">
    <property type="entry name" value="Cro/C1-type_HTH"/>
</dbReference>
<protein>
    <submittedName>
        <fullName evidence="5">Helix-turn-helix transcriptional regulator</fullName>
    </submittedName>
</protein>
<evidence type="ECO:0000256" key="1">
    <source>
        <dbReference type="ARBA" id="ARBA00023015"/>
    </source>
</evidence>
<organism evidence="5 6">
    <name type="scientific">Marivibrio halodurans</name>
    <dbReference type="NCBI Taxonomy" id="2039722"/>
    <lineage>
        <taxon>Bacteria</taxon>
        <taxon>Pseudomonadati</taxon>
        <taxon>Pseudomonadota</taxon>
        <taxon>Alphaproteobacteria</taxon>
        <taxon>Rhodospirillales</taxon>
        <taxon>Rhodospirillaceae</taxon>
        <taxon>Marivibrio</taxon>
    </lineage>
</organism>
<sequence>MESGSKDGKDVPGFREDLGKRIRLVEQKFKNREEAARVAGVAKSTLANWIAGLADPSFASLARLAKATDTSLDWLASGISQTPLVSAHDVESVILPRVATELSGGPGSFLDGSNIVDQIGFSKKWLAERLGSVDVRNLCIVGVVGDSMEPTIHQGDDLMIDISVTSLLDNAIYAMRWDDALVVKRLQRLMDGLVIISDNSAYSDQTIDQKQMDRLHIVGRVRWIGKVI</sequence>
<dbReference type="Proteomes" id="UP000672602">
    <property type="component" value="Unassembled WGS sequence"/>
</dbReference>
<keyword evidence="6" id="KW-1185">Reference proteome</keyword>
<dbReference type="CDD" id="cd00093">
    <property type="entry name" value="HTH_XRE"/>
    <property type="match status" value="1"/>
</dbReference>
<dbReference type="SUPFAM" id="SSF51306">
    <property type="entry name" value="LexA/Signal peptidase"/>
    <property type="match status" value="1"/>
</dbReference>
<dbReference type="InterPro" id="IPR036286">
    <property type="entry name" value="LexA/Signal_pep-like_sf"/>
</dbReference>
<dbReference type="InterPro" id="IPR039418">
    <property type="entry name" value="LexA-like"/>
</dbReference>
<evidence type="ECO:0000313" key="6">
    <source>
        <dbReference type="Proteomes" id="UP000672602"/>
    </source>
</evidence>
<feature type="domain" description="HTH cro/C1-type" evidence="4">
    <location>
        <begin position="33"/>
        <end position="75"/>
    </location>
</feature>
<dbReference type="RefSeq" id="WP_210681843.1">
    <property type="nucleotide sequence ID" value="NZ_JAGMWN010000004.1"/>
</dbReference>
<dbReference type="Pfam" id="PF01381">
    <property type="entry name" value="HTH_3"/>
    <property type="match status" value="1"/>
</dbReference>
<dbReference type="EMBL" id="JAGMWN010000004">
    <property type="protein sequence ID" value="MBP5857253.1"/>
    <property type="molecule type" value="Genomic_DNA"/>
</dbReference>
<comment type="caution">
    <text evidence="5">The sequence shown here is derived from an EMBL/GenBank/DDBJ whole genome shotgun (WGS) entry which is preliminary data.</text>
</comment>
<dbReference type="InterPro" id="IPR010982">
    <property type="entry name" value="Lambda_DNA-bd_dom_sf"/>
</dbReference>
<keyword evidence="1" id="KW-0805">Transcription regulation</keyword>
<dbReference type="SMART" id="SM00530">
    <property type="entry name" value="HTH_XRE"/>
    <property type="match status" value="1"/>
</dbReference>
<evidence type="ECO:0000256" key="3">
    <source>
        <dbReference type="ARBA" id="ARBA00023163"/>
    </source>
</evidence>
<proteinExistence type="predicted"/>
<keyword evidence="2" id="KW-0238">DNA-binding</keyword>
<dbReference type="CDD" id="cd06529">
    <property type="entry name" value="S24_LexA-like"/>
    <property type="match status" value="1"/>
</dbReference>
<dbReference type="AlphaFoldDB" id="A0A8J7SM86"/>
<dbReference type="GO" id="GO:0003677">
    <property type="term" value="F:DNA binding"/>
    <property type="evidence" value="ECO:0007669"/>
    <property type="project" value="UniProtKB-KW"/>
</dbReference>
<dbReference type="PANTHER" id="PTHR40661">
    <property type="match status" value="1"/>
</dbReference>
<dbReference type="PANTHER" id="PTHR40661:SF3">
    <property type="entry name" value="FELS-1 PROPHAGE TRANSCRIPTIONAL REGULATOR"/>
    <property type="match status" value="1"/>
</dbReference>
<reference evidence="5" key="1">
    <citation type="submission" date="2021-04" db="EMBL/GenBank/DDBJ databases">
        <authorList>
            <person name="Zhang D.-C."/>
        </authorList>
    </citation>
    <scope>NUCLEOTIDE SEQUENCE</scope>
    <source>
        <strain evidence="5">CGMCC 1.15697</strain>
    </source>
</reference>
<name>A0A8J7SM86_9PROT</name>
<dbReference type="Pfam" id="PF00717">
    <property type="entry name" value="Peptidase_S24"/>
    <property type="match status" value="1"/>
</dbReference>
<dbReference type="PROSITE" id="PS50943">
    <property type="entry name" value="HTH_CROC1"/>
    <property type="match status" value="1"/>
</dbReference>
<dbReference type="SUPFAM" id="SSF47413">
    <property type="entry name" value="lambda repressor-like DNA-binding domains"/>
    <property type="match status" value="1"/>
</dbReference>
<dbReference type="Gene3D" id="2.10.109.10">
    <property type="entry name" value="Umud Fragment, subunit A"/>
    <property type="match status" value="1"/>
</dbReference>